<evidence type="ECO:0000313" key="5">
    <source>
        <dbReference type="Proteomes" id="UP000051804"/>
    </source>
</evidence>
<dbReference type="STRING" id="1291734.FD02_GL000422"/>
<dbReference type="CDD" id="cd03230">
    <property type="entry name" value="ABC_DR_subfamily_A"/>
    <property type="match status" value="1"/>
</dbReference>
<dbReference type="OrthoDB" id="9804819at2"/>
<keyword evidence="1" id="KW-0547">Nucleotide-binding</keyword>
<comment type="caution">
    <text evidence="4">The sequence shown here is derived from an EMBL/GenBank/DDBJ whole genome shotgun (WGS) entry which is preliminary data.</text>
</comment>
<dbReference type="GO" id="GO:0016887">
    <property type="term" value="F:ATP hydrolysis activity"/>
    <property type="evidence" value="ECO:0007669"/>
    <property type="project" value="InterPro"/>
</dbReference>
<accession>A0A0R1JGF7</accession>
<dbReference type="AlphaFoldDB" id="A0A0R1JGF7"/>
<reference evidence="4 5" key="1">
    <citation type="journal article" date="2015" name="Genome Announc.">
        <title>Expanding the biotechnology potential of lactobacilli through comparative genomics of 213 strains and associated genera.</title>
        <authorList>
            <person name="Sun Z."/>
            <person name="Harris H.M."/>
            <person name="McCann A."/>
            <person name="Guo C."/>
            <person name="Argimon S."/>
            <person name="Zhang W."/>
            <person name="Yang X."/>
            <person name="Jeffery I.B."/>
            <person name="Cooney J.C."/>
            <person name="Kagawa T.F."/>
            <person name="Liu W."/>
            <person name="Song Y."/>
            <person name="Salvetti E."/>
            <person name="Wrobel A."/>
            <person name="Rasinkangas P."/>
            <person name="Parkhill J."/>
            <person name="Rea M.C."/>
            <person name="O'Sullivan O."/>
            <person name="Ritari J."/>
            <person name="Douillard F.P."/>
            <person name="Paul Ross R."/>
            <person name="Yang R."/>
            <person name="Briner A.E."/>
            <person name="Felis G.E."/>
            <person name="de Vos W.M."/>
            <person name="Barrangou R."/>
            <person name="Klaenhammer T.R."/>
            <person name="Caufield P.W."/>
            <person name="Cui Y."/>
            <person name="Zhang H."/>
            <person name="O'Toole P.W."/>
        </authorList>
    </citation>
    <scope>NUCLEOTIDE SEQUENCE [LARGE SCALE GENOMIC DNA]</scope>
    <source>
        <strain evidence="4 5">JCM 17158</strain>
    </source>
</reference>
<evidence type="ECO:0000256" key="2">
    <source>
        <dbReference type="ARBA" id="ARBA00022840"/>
    </source>
</evidence>
<dbReference type="EMBL" id="AZDJ01000032">
    <property type="protein sequence ID" value="KRK70358.1"/>
    <property type="molecule type" value="Genomic_DNA"/>
</dbReference>
<sequence>MQLTVNQLSKTIAGASVLRNVNFTWQPGEIVGLVGRNGAGKTSLMRTMMNQYLPDAGSVAIDGMMFAEQPAARQQLIYIDPANLFFKRYSLRHIADFYAIGYPGFDRARYEALLVDNDLAPTQQFRALSKGYQAVVVLALTLASNAPFMMLDEPFDGLDLFVRETIVKLVIAEIAGGQRGFLIASHNLNELDGLADRILFLKNATIDQTITLEDYREHAVKLQLVFPGKSLPPIVHEAGQVITISGRVATVVFPDYTPAVQGAIEAANPVLNEALPLTLTDLFRHEFAKEDGQ</sequence>
<dbReference type="SUPFAM" id="SSF52540">
    <property type="entry name" value="P-loop containing nucleoside triphosphate hydrolases"/>
    <property type="match status" value="1"/>
</dbReference>
<dbReference type="PATRIC" id="fig|1291734.4.peg.436"/>
<dbReference type="InterPro" id="IPR003593">
    <property type="entry name" value="AAA+_ATPase"/>
</dbReference>
<gene>
    <name evidence="4" type="ORF">FD02_GL000422</name>
</gene>
<dbReference type="PROSITE" id="PS50893">
    <property type="entry name" value="ABC_TRANSPORTER_2"/>
    <property type="match status" value="1"/>
</dbReference>
<evidence type="ECO:0000259" key="3">
    <source>
        <dbReference type="PROSITE" id="PS50893"/>
    </source>
</evidence>
<dbReference type="Gene3D" id="3.40.50.300">
    <property type="entry name" value="P-loop containing nucleotide triphosphate hydrolases"/>
    <property type="match status" value="1"/>
</dbReference>
<keyword evidence="5" id="KW-1185">Reference proteome</keyword>
<name>A0A0R1JGF7_9LACO</name>
<dbReference type="Proteomes" id="UP000051804">
    <property type="component" value="Unassembled WGS sequence"/>
</dbReference>
<dbReference type="PANTHER" id="PTHR43158">
    <property type="entry name" value="SKFA PEPTIDE EXPORT ATP-BINDING PROTEIN SKFE"/>
    <property type="match status" value="1"/>
</dbReference>
<organism evidence="4 5">
    <name type="scientific">Lacticaseibacillus nasuensis JCM 17158</name>
    <dbReference type="NCBI Taxonomy" id="1291734"/>
    <lineage>
        <taxon>Bacteria</taxon>
        <taxon>Bacillati</taxon>
        <taxon>Bacillota</taxon>
        <taxon>Bacilli</taxon>
        <taxon>Lactobacillales</taxon>
        <taxon>Lactobacillaceae</taxon>
        <taxon>Lacticaseibacillus</taxon>
    </lineage>
</organism>
<keyword evidence="2" id="KW-0067">ATP-binding</keyword>
<protein>
    <submittedName>
        <fullName evidence="4">Multidrug ABC transporter ATPase</fullName>
    </submittedName>
</protein>
<dbReference type="Pfam" id="PF00005">
    <property type="entry name" value="ABC_tran"/>
    <property type="match status" value="1"/>
</dbReference>
<dbReference type="RefSeq" id="WP_056951979.1">
    <property type="nucleotide sequence ID" value="NZ_AZDJ01000032.1"/>
</dbReference>
<dbReference type="GO" id="GO:0005524">
    <property type="term" value="F:ATP binding"/>
    <property type="evidence" value="ECO:0007669"/>
    <property type="project" value="UniProtKB-KW"/>
</dbReference>
<evidence type="ECO:0000313" key="4">
    <source>
        <dbReference type="EMBL" id="KRK70358.1"/>
    </source>
</evidence>
<proteinExistence type="predicted"/>
<dbReference type="InterPro" id="IPR003439">
    <property type="entry name" value="ABC_transporter-like_ATP-bd"/>
</dbReference>
<dbReference type="PANTHER" id="PTHR43158:SF10">
    <property type="entry name" value="ABC TRANSPORTER ATP-BINDING PROTEIN YTRB"/>
    <property type="match status" value="1"/>
</dbReference>
<dbReference type="InterPro" id="IPR027417">
    <property type="entry name" value="P-loop_NTPase"/>
</dbReference>
<dbReference type="SMART" id="SM00382">
    <property type="entry name" value="AAA"/>
    <property type="match status" value="1"/>
</dbReference>
<evidence type="ECO:0000256" key="1">
    <source>
        <dbReference type="ARBA" id="ARBA00022741"/>
    </source>
</evidence>
<feature type="domain" description="ABC transporter" evidence="3">
    <location>
        <begin position="3"/>
        <end position="228"/>
    </location>
</feature>